<accession>A0A161KEN0</accession>
<evidence type="ECO:0000313" key="2">
    <source>
        <dbReference type="EMBL" id="CUX78388.1"/>
    </source>
</evidence>
<evidence type="ECO:0000313" key="3">
    <source>
        <dbReference type="Proteomes" id="UP000093069"/>
    </source>
</evidence>
<organism evidence="2 3">
    <name type="scientific">Thermococcus chitonophagus</name>
    <dbReference type="NCBI Taxonomy" id="54262"/>
    <lineage>
        <taxon>Archaea</taxon>
        <taxon>Methanobacteriati</taxon>
        <taxon>Methanobacteriota</taxon>
        <taxon>Thermococci</taxon>
        <taxon>Thermococcales</taxon>
        <taxon>Thermococcaceae</taxon>
        <taxon>Thermococcus</taxon>
    </lineage>
</organism>
<dbReference type="EMBL" id="LN999010">
    <property type="protein sequence ID" value="CUX78388.1"/>
    <property type="molecule type" value="Genomic_DNA"/>
</dbReference>
<protein>
    <submittedName>
        <fullName evidence="2">Uncharacterized protein</fullName>
    </submittedName>
</protein>
<name>A0A161KEN0_9EURY</name>
<keyword evidence="1" id="KW-1133">Transmembrane helix</keyword>
<dbReference type="Proteomes" id="UP000093069">
    <property type="component" value="Chromosome I"/>
</dbReference>
<dbReference type="KEGG" id="tch:CHITON_1609"/>
<gene>
    <name evidence="2" type="ORF">CHITON_1609</name>
</gene>
<proteinExistence type="predicted"/>
<feature type="transmembrane region" description="Helical" evidence="1">
    <location>
        <begin position="56"/>
        <end position="77"/>
    </location>
</feature>
<reference evidence="3" key="1">
    <citation type="submission" date="2016-01" db="EMBL/GenBank/DDBJ databases">
        <authorList>
            <person name="Vorgias C.E."/>
        </authorList>
    </citation>
    <scope>NUCLEOTIDE SEQUENCE [LARGE SCALE GENOMIC DNA]</scope>
</reference>
<evidence type="ECO:0000256" key="1">
    <source>
        <dbReference type="SAM" id="Phobius"/>
    </source>
</evidence>
<keyword evidence="1" id="KW-0472">Membrane</keyword>
<feature type="transmembrane region" description="Helical" evidence="1">
    <location>
        <begin position="7"/>
        <end position="22"/>
    </location>
</feature>
<sequence>MTSMKRDILIGVVFLLGILLTLTFKDFTFLIIPSIGIPASLAYLERHKNILAKSNLLERDTLMIIGIITLVTIAFNFMIDPRFGLLMLGTVVPLIAGLKGR</sequence>
<keyword evidence="1" id="KW-0812">Transmembrane</keyword>
<dbReference type="AlphaFoldDB" id="A0A161KEN0"/>